<dbReference type="EMBL" id="AP019308">
    <property type="protein sequence ID" value="BBH19184.1"/>
    <property type="molecule type" value="Genomic_DNA"/>
</dbReference>
<dbReference type="AlphaFoldDB" id="A0A3G9J776"/>
<accession>A0A3G9J776</accession>
<proteinExistence type="predicted"/>
<dbReference type="Proteomes" id="UP000275368">
    <property type="component" value="Chromosome"/>
</dbReference>
<evidence type="ECO:0000313" key="1">
    <source>
        <dbReference type="EMBL" id="BBH19184.1"/>
    </source>
</evidence>
<organism evidence="1 2">
    <name type="scientific">Paenibacillus baekrokdamisoli</name>
    <dbReference type="NCBI Taxonomy" id="1712516"/>
    <lineage>
        <taxon>Bacteria</taxon>
        <taxon>Bacillati</taxon>
        <taxon>Bacillota</taxon>
        <taxon>Bacilli</taxon>
        <taxon>Bacillales</taxon>
        <taxon>Paenibacillaceae</taxon>
        <taxon>Paenibacillus</taxon>
    </lineage>
</organism>
<sequence>MKSKKRLTLIITLIILFGVPVSLYLYEKKKEDDRQALIQMHDSIRNVIDEYEQEENRDIIDEFKYQINKRNNTNNSLAEDYTNLRKLVIDSKKSSFIKDKFCQLEKEIMKLDPTVYTNPSSVCK</sequence>
<dbReference type="OrthoDB" id="9921109at2"/>
<reference evidence="1 2" key="1">
    <citation type="submission" date="2018-11" db="EMBL/GenBank/DDBJ databases">
        <title>Complete genome sequence of Paenibacillus baekrokdamisoli strain KCTC 33723.</title>
        <authorList>
            <person name="Kang S.W."/>
            <person name="Lee K.C."/>
            <person name="Kim K.K."/>
            <person name="Kim J.S."/>
            <person name="Kim D.S."/>
            <person name="Ko S.H."/>
            <person name="Yang S.H."/>
            <person name="Lee J.S."/>
        </authorList>
    </citation>
    <scope>NUCLEOTIDE SEQUENCE [LARGE SCALE GENOMIC DNA]</scope>
    <source>
        <strain evidence="1 2">KCTC 33723</strain>
    </source>
</reference>
<gene>
    <name evidence="1" type="ORF">Back11_05290</name>
</gene>
<evidence type="ECO:0000313" key="2">
    <source>
        <dbReference type="Proteomes" id="UP000275368"/>
    </source>
</evidence>
<keyword evidence="2" id="KW-1185">Reference proteome</keyword>
<protein>
    <submittedName>
        <fullName evidence="1">Uncharacterized protein</fullName>
    </submittedName>
</protein>
<dbReference type="RefSeq" id="WP_125653569.1">
    <property type="nucleotide sequence ID" value="NZ_AP019308.1"/>
</dbReference>
<dbReference type="KEGG" id="pbk:Back11_05290"/>
<name>A0A3G9J776_9BACL</name>